<keyword evidence="3" id="KW-0479">Metal-binding</keyword>
<protein>
    <submittedName>
        <fullName evidence="10">Ribonuclease E/G</fullName>
    </submittedName>
</protein>
<evidence type="ECO:0000313" key="10">
    <source>
        <dbReference type="EMBL" id="NVN30119.1"/>
    </source>
</evidence>
<evidence type="ECO:0000256" key="4">
    <source>
        <dbReference type="ARBA" id="ARBA00022759"/>
    </source>
</evidence>
<evidence type="ECO:0000256" key="6">
    <source>
        <dbReference type="ARBA" id="ARBA00022842"/>
    </source>
</evidence>
<evidence type="ECO:0000256" key="7">
    <source>
        <dbReference type="ARBA" id="ARBA00022884"/>
    </source>
</evidence>
<dbReference type="GO" id="GO:0016787">
    <property type="term" value="F:hydrolase activity"/>
    <property type="evidence" value="ECO:0007669"/>
    <property type="project" value="UniProtKB-KW"/>
</dbReference>
<reference evidence="10 12" key="1">
    <citation type="submission" date="2020-06" db="EMBL/GenBank/DDBJ databases">
        <title>Description of novel acetic acid bacteria.</title>
        <authorList>
            <person name="Sombolestani A."/>
        </authorList>
    </citation>
    <scope>NUCLEOTIDE SEQUENCE [LARGE SCALE GENOMIC DNA]</scope>
    <source>
        <strain evidence="10 12">LMG 26838</strain>
    </source>
</reference>
<dbReference type="EMBL" id="JABXXQ010000106">
    <property type="protein sequence ID" value="NVN30119.1"/>
    <property type="molecule type" value="Genomic_DNA"/>
</dbReference>
<gene>
    <name evidence="9" type="ORF">FHR90_003001</name>
    <name evidence="10" type="ORF">HUK83_07200</name>
</gene>
<keyword evidence="6" id="KW-0460">Magnesium</keyword>
<dbReference type="CDD" id="cd04453">
    <property type="entry name" value="S1_RNase_E"/>
    <property type="match status" value="1"/>
</dbReference>
<accession>A0A839V6T4</accession>
<evidence type="ECO:0000313" key="11">
    <source>
        <dbReference type="Proteomes" id="UP000557688"/>
    </source>
</evidence>
<dbReference type="Proteomes" id="UP000557688">
    <property type="component" value="Unassembled WGS sequence"/>
</dbReference>
<dbReference type="GO" id="GO:0005737">
    <property type="term" value="C:cytoplasm"/>
    <property type="evidence" value="ECO:0007669"/>
    <property type="project" value="TreeGrafter"/>
</dbReference>
<evidence type="ECO:0000256" key="3">
    <source>
        <dbReference type="ARBA" id="ARBA00022723"/>
    </source>
</evidence>
<dbReference type="GO" id="GO:0006364">
    <property type="term" value="P:rRNA processing"/>
    <property type="evidence" value="ECO:0007669"/>
    <property type="project" value="TreeGrafter"/>
</dbReference>
<dbReference type="GO" id="GO:0046872">
    <property type="term" value="F:metal ion binding"/>
    <property type="evidence" value="ECO:0007669"/>
    <property type="project" value="UniProtKB-KW"/>
</dbReference>
<evidence type="ECO:0000259" key="8">
    <source>
        <dbReference type="Pfam" id="PF10150"/>
    </source>
</evidence>
<dbReference type="Proteomes" id="UP000565205">
    <property type="component" value="Unassembled WGS sequence"/>
</dbReference>
<organism evidence="9 11">
    <name type="scientific">Endobacter medicaginis</name>
    <dbReference type="NCBI Taxonomy" id="1181271"/>
    <lineage>
        <taxon>Bacteria</taxon>
        <taxon>Pseudomonadati</taxon>
        <taxon>Pseudomonadota</taxon>
        <taxon>Alphaproteobacteria</taxon>
        <taxon>Acetobacterales</taxon>
        <taxon>Acetobacteraceae</taxon>
        <taxon>Endobacter</taxon>
    </lineage>
</organism>
<dbReference type="GO" id="GO:0003723">
    <property type="term" value="F:RNA binding"/>
    <property type="evidence" value="ECO:0007669"/>
    <property type="project" value="UniProtKB-KW"/>
</dbReference>
<dbReference type="InterPro" id="IPR012340">
    <property type="entry name" value="NA-bd_OB-fold"/>
</dbReference>
<comment type="cofactor">
    <cofactor evidence="1">
        <name>Mg(2+)</name>
        <dbReference type="ChEBI" id="CHEBI:18420"/>
    </cofactor>
</comment>
<comment type="caution">
    <text evidence="9">The sequence shown here is derived from an EMBL/GenBank/DDBJ whole genome shotgun (WGS) entry which is preliminary data.</text>
</comment>
<reference evidence="9 11" key="2">
    <citation type="submission" date="2020-08" db="EMBL/GenBank/DDBJ databases">
        <title>Genomic Encyclopedia of Type Strains, Phase III (KMG-III): the genomes of soil and plant-associated and newly described type strains.</title>
        <authorList>
            <person name="Whitman W."/>
        </authorList>
    </citation>
    <scope>NUCLEOTIDE SEQUENCE [LARGE SCALE GENOMIC DNA]</scope>
    <source>
        <strain evidence="9 11">CECT 8088</strain>
    </source>
</reference>
<dbReference type="InterPro" id="IPR004659">
    <property type="entry name" value="RNase_E/G"/>
</dbReference>
<name>A0A839V6T4_9PROT</name>
<dbReference type="PANTHER" id="PTHR30001">
    <property type="entry name" value="RIBONUCLEASE"/>
    <property type="match status" value="1"/>
</dbReference>
<evidence type="ECO:0000256" key="5">
    <source>
        <dbReference type="ARBA" id="ARBA00022801"/>
    </source>
</evidence>
<dbReference type="Pfam" id="PF10150">
    <property type="entry name" value="RNase_E_G"/>
    <property type="match status" value="1"/>
</dbReference>
<dbReference type="InterPro" id="IPR019307">
    <property type="entry name" value="RNA-bd_AU-1/RNase_E/G"/>
</dbReference>
<keyword evidence="5" id="KW-0378">Hydrolase</keyword>
<dbReference type="AlphaFoldDB" id="A0A839V6T4"/>
<dbReference type="GO" id="GO:0004540">
    <property type="term" value="F:RNA nuclease activity"/>
    <property type="evidence" value="ECO:0007669"/>
    <property type="project" value="InterPro"/>
</dbReference>
<evidence type="ECO:0000256" key="2">
    <source>
        <dbReference type="ARBA" id="ARBA00022722"/>
    </source>
</evidence>
<dbReference type="PANTHER" id="PTHR30001:SF1">
    <property type="entry name" value="RIBONUCLEASE E_G-LIKE PROTEIN, CHLOROPLASTIC"/>
    <property type="match status" value="1"/>
</dbReference>
<feature type="domain" description="RNA-binding protein AU-1/Ribonuclease E/G" evidence="8">
    <location>
        <begin position="167"/>
        <end position="288"/>
    </location>
</feature>
<sequence length="369" mass="39118">MTEILVRTGPGTIEVAVAAEGRLHDYRLDCPDRPDGVGDLYHARIGAILPALGGAFVVLGDAPDGFLPDRDMVDAAVEGASIAVRVVRSAMGGKGPRVTARLDEATRADCLDAPPGLVRRGTDALALAAAAWPEAKIHVDDIHHAARARTIWAERVVHDRSPRAAWLDTAIGRLSAPVIALPGGLVASITPTPALVAIDLDTGASSGARAAKATAQFAANRDALPALLHEIRLRDLSGAIVIDLAGMAQRKRPALAPLIAESLTRDPLAPRFVGFSGLGFAEIQRPRVRPPLHELHALPIWAISTALRSWLADPQHTRLVLSPDLAAELDHAPVARGDAERLCGLHIEAAVDPALPPLQWRLDSRKSIR</sequence>
<proteinExistence type="predicted"/>
<evidence type="ECO:0000313" key="9">
    <source>
        <dbReference type="EMBL" id="MBB3175151.1"/>
    </source>
</evidence>
<keyword evidence="7" id="KW-0694">RNA-binding</keyword>
<dbReference type="RefSeq" id="WP_176623379.1">
    <property type="nucleotide sequence ID" value="NZ_JABXXQ010000106.1"/>
</dbReference>
<keyword evidence="4" id="KW-0255">Endonuclease</keyword>
<dbReference type="EMBL" id="JACHXV010000019">
    <property type="protein sequence ID" value="MBB3175151.1"/>
    <property type="molecule type" value="Genomic_DNA"/>
</dbReference>
<dbReference type="SUPFAM" id="SSF50249">
    <property type="entry name" value="Nucleic acid-binding proteins"/>
    <property type="match status" value="1"/>
</dbReference>
<dbReference type="GO" id="GO:0004519">
    <property type="term" value="F:endonuclease activity"/>
    <property type="evidence" value="ECO:0007669"/>
    <property type="project" value="UniProtKB-KW"/>
</dbReference>
<evidence type="ECO:0000256" key="1">
    <source>
        <dbReference type="ARBA" id="ARBA00001946"/>
    </source>
</evidence>
<dbReference type="Gene3D" id="2.40.50.140">
    <property type="entry name" value="Nucleic acid-binding proteins"/>
    <property type="match status" value="1"/>
</dbReference>
<keyword evidence="11" id="KW-1185">Reference proteome</keyword>
<evidence type="ECO:0000313" key="12">
    <source>
        <dbReference type="Proteomes" id="UP000565205"/>
    </source>
</evidence>
<keyword evidence="2" id="KW-0540">Nuclease</keyword>